<dbReference type="GO" id="GO:1901982">
    <property type="term" value="F:maltose binding"/>
    <property type="evidence" value="ECO:0007669"/>
    <property type="project" value="TreeGrafter"/>
</dbReference>
<dbReference type="AlphaFoldDB" id="A0A5M3Y1Y1"/>
<name>A0A5M3Y1Y1_9ACTN</name>
<keyword evidence="5" id="KW-1185">Reference proteome</keyword>
<dbReference type="GO" id="GO:0042956">
    <property type="term" value="P:maltodextrin transmembrane transport"/>
    <property type="evidence" value="ECO:0007669"/>
    <property type="project" value="TreeGrafter"/>
</dbReference>
<reference evidence="4 5" key="1">
    <citation type="submission" date="2019-10" db="EMBL/GenBank/DDBJ databases">
        <title>Whole genome shotgun sequence of Acrocarpospora pleiomorpha NBRC 16267.</title>
        <authorList>
            <person name="Ichikawa N."/>
            <person name="Kimura A."/>
            <person name="Kitahashi Y."/>
            <person name="Komaki H."/>
            <person name="Oguchi A."/>
        </authorList>
    </citation>
    <scope>NUCLEOTIDE SEQUENCE [LARGE SCALE GENOMIC DNA]</scope>
    <source>
        <strain evidence="4 5">NBRC 16267</strain>
    </source>
</reference>
<evidence type="ECO:0000256" key="3">
    <source>
        <dbReference type="ARBA" id="ARBA00022729"/>
    </source>
</evidence>
<sequence>MNTPSLNAPSRRDLFRAGGLAAAALTLSACGWGRTEPSGTGTGTGAARPGLKVWDQFTTSPQNEAVKKIYDRFQGASITRSAQTGDQLTTVGKTALASGTGPDVIYYQVGAGNAGVLAEAGLLRPLDDVAAKYGWLDRLTPFAIREASLDGKLYGLPNESENTVLFYNKTLIEKAGLTVPETFEELLTFAAAATKKGFTPIAYGQSDVYPSWWAFSMMAGNLAGAQPMGDLIFDNKGSWNTPQLVEAIQLFFVDLVKAGGFIKDLNSLGGPDAQSLFLAGKALMNLNGTWAVGTIEKDMPGQEIGIMAMPSVNGSPRVYPGGIGSAYYISAKSANADLAAEFLDSLYQPEAVKFWVQEGKIFPPVPFDSAGFTLTPLQELAMGVAQNGGGDATANIGYAVNHGLASPAFLKAMTSGFQAVVAGDKTPAKQAEELQKAWEAGLTS</sequence>
<proteinExistence type="inferred from homology"/>
<evidence type="ECO:0000256" key="2">
    <source>
        <dbReference type="ARBA" id="ARBA00022448"/>
    </source>
</evidence>
<gene>
    <name evidence="4" type="ORF">Aple_101700</name>
</gene>
<keyword evidence="3" id="KW-0732">Signal</keyword>
<dbReference type="SUPFAM" id="SSF53850">
    <property type="entry name" value="Periplasmic binding protein-like II"/>
    <property type="match status" value="1"/>
</dbReference>
<dbReference type="OrthoDB" id="358201at2"/>
<dbReference type="PANTHER" id="PTHR30061">
    <property type="entry name" value="MALTOSE-BINDING PERIPLASMIC PROTEIN"/>
    <property type="match status" value="1"/>
</dbReference>
<comment type="caution">
    <text evidence="4">The sequence shown here is derived from an EMBL/GenBank/DDBJ whole genome shotgun (WGS) entry which is preliminary data.</text>
</comment>
<accession>A0A5M3Y1Y1</accession>
<dbReference type="InterPro" id="IPR006059">
    <property type="entry name" value="SBP"/>
</dbReference>
<evidence type="ECO:0000313" key="5">
    <source>
        <dbReference type="Proteomes" id="UP000377595"/>
    </source>
</evidence>
<dbReference type="PANTHER" id="PTHR30061:SF50">
    <property type="entry name" value="MALTOSE_MALTODEXTRIN-BINDING PERIPLASMIC PROTEIN"/>
    <property type="match status" value="1"/>
</dbReference>
<dbReference type="GO" id="GO:0015768">
    <property type="term" value="P:maltose transport"/>
    <property type="evidence" value="ECO:0007669"/>
    <property type="project" value="TreeGrafter"/>
</dbReference>
<comment type="similarity">
    <text evidence="1">Belongs to the bacterial solute-binding protein 1 family.</text>
</comment>
<dbReference type="InterPro" id="IPR006311">
    <property type="entry name" value="TAT_signal"/>
</dbReference>
<evidence type="ECO:0000256" key="1">
    <source>
        <dbReference type="ARBA" id="ARBA00008520"/>
    </source>
</evidence>
<evidence type="ECO:0000313" key="4">
    <source>
        <dbReference type="EMBL" id="GES27270.1"/>
    </source>
</evidence>
<dbReference type="RefSeq" id="WP_155351934.1">
    <property type="nucleotide sequence ID" value="NZ_BAAAHM010000047.1"/>
</dbReference>
<dbReference type="Gene3D" id="3.40.190.10">
    <property type="entry name" value="Periplasmic binding protein-like II"/>
    <property type="match status" value="2"/>
</dbReference>
<dbReference type="GO" id="GO:0055052">
    <property type="term" value="C:ATP-binding cassette (ABC) transporter complex, substrate-binding subunit-containing"/>
    <property type="evidence" value="ECO:0007669"/>
    <property type="project" value="TreeGrafter"/>
</dbReference>
<dbReference type="EMBL" id="BLAF01000118">
    <property type="protein sequence ID" value="GES27270.1"/>
    <property type="molecule type" value="Genomic_DNA"/>
</dbReference>
<keyword evidence="2" id="KW-0813">Transport</keyword>
<dbReference type="Proteomes" id="UP000377595">
    <property type="component" value="Unassembled WGS sequence"/>
</dbReference>
<dbReference type="PROSITE" id="PS51318">
    <property type="entry name" value="TAT"/>
    <property type="match status" value="1"/>
</dbReference>
<organism evidence="4 5">
    <name type="scientific">Acrocarpospora pleiomorpha</name>
    <dbReference type="NCBI Taxonomy" id="90975"/>
    <lineage>
        <taxon>Bacteria</taxon>
        <taxon>Bacillati</taxon>
        <taxon>Actinomycetota</taxon>
        <taxon>Actinomycetes</taxon>
        <taxon>Streptosporangiales</taxon>
        <taxon>Streptosporangiaceae</taxon>
        <taxon>Acrocarpospora</taxon>
    </lineage>
</organism>
<dbReference type="Pfam" id="PF01547">
    <property type="entry name" value="SBP_bac_1"/>
    <property type="match status" value="1"/>
</dbReference>
<protein>
    <submittedName>
        <fullName evidence="4">ABC transporter substrate-binding protein</fullName>
    </submittedName>
</protein>